<dbReference type="Pfam" id="PF09922">
    <property type="entry name" value="LiaF-like_C"/>
    <property type="match status" value="1"/>
</dbReference>
<dbReference type="InterPro" id="IPR024425">
    <property type="entry name" value="LiaF-like_C"/>
</dbReference>
<evidence type="ECO:0000256" key="1">
    <source>
        <dbReference type="SAM" id="Phobius"/>
    </source>
</evidence>
<keyword evidence="1" id="KW-0472">Membrane</keyword>
<dbReference type="PIRSF" id="PIRSF031509">
    <property type="entry name" value="Cell_wall_LiaF/YvqF"/>
    <property type="match status" value="1"/>
</dbReference>
<comment type="caution">
    <text evidence="4">The sequence shown here is derived from an EMBL/GenBank/DDBJ whole genome shotgun (WGS) entry which is preliminary data.</text>
</comment>
<dbReference type="NCBIfam" id="NF040535">
    <property type="entry name" value="LiaF_C_term"/>
    <property type="match status" value="1"/>
</dbReference>
<dbReference type="OrthoDB" id="2351415at2"/>
<feature type="domain" description="LiaF transmembrane" evidence="3">
    <location>
        <begin position="8"/>
        <end position="97"/>
    </location>
</feature>
<dbReference type="InterPro" id="IPR016975">
    <property type="entry name" value="Cell_wall_LiaF"/>
</dbReference>
<feature type="transmembrane region" description="Helical" evidence="1">
    <location>
        <begin position="12"/>
        <end position="43"/>
    </location>
</feature>
<accession>A0A4R2NC15</accession>
<feature type="transmembrane region" description="Helical" evidence="1">
    <location>
        <begin position="50"/>
        <end position="68"/>
    </location>
</feature>
<reference evidence="4 5" key="1">
    <citation type="submission" date="2019-03" db="EMBL/GenBank/DDBJ databases">
        <title>Genomic Encyclopedia of Type Strains, Phase IV (KMG-IV): sequencing the most valuable type-strain genomes for metagenomic binning, comparative biology and taxonomic classification.</title>
        <authorList>
            <person name="Goeker M."/>
        </authorList>
    </citation>
    <scope>NUCLEOTIDE SEQUENCE [LARGE SCALE GENOMIC DNA]</scope>
    <source>
        <strain evidence="4 5">DSM 19377</strain>
    </source>
</reference>
<protein>
    <submittedName>
        <fullName evidence="4">Lia operon protein LiaF</fullName>
    </submittedName>
</protein>
<evidence type="ECO:0000259" key="2">
    <source>
        <dbReference type="Pfam" id="PF09922"/>
    </source>
</evidence>
<dbReference type="AlphaFoldDB" id="A0A4R2NC15"/>
<keyword evidence="1" id="KW-1133">Transmembrane helix</keyword>
<dbReference type="EMBL" id="SLXK01000070">
    <property type="protein sequence ID" value="TCP18630.1"/>
    <property type="molecule type" value="Genomic_DNA"/>
</dbReference>
<keyword evidence="1" id="KW-0812">Transmembrane</keyword>
<dbReference type="Proteomes" id="UP000295416">
    <property type="component" value="Unassembled WGS sequence"/>
</dbReference>
<proteinExistence type="predicted"/>
<feature type="transmembrane region" description="Helical" evidence="1">
    <location>
        <begin position="74"/>
        <end position="93"/>
    </location>
</feature>
<evidence type="ECO:0000313" key="5">
    <source>
        <dbReference type="Proteomes" id="UP000295416"/>
    </source>
</evidence>
<name>A0A4R2NC15_9BACL</name>
<organism evidence="4 5">
    <name type="scientific">Scopulibacillus darangshiensis</name>
    <dbReference type="NCBI Taxonomy" id="442528"/>
    <lineage>
        <taxon>Bacteria</taxon>
        <taxon>Bacillati</taxon>
        <taxon>Bacillota</taxon>
        <taxon>Bacilli</taxon>
        <taxon>Bacillales</taxon>
        <taxon>Sporolactobacillaceae</taxon>
        <taxon>Scopulibacillus</taxon>
    </lineage>
</organism>
<dbReference type="InterPro" id="IPR047793">
    <property type="entry name" value="LiaF_C"/>
</dbReference>
<feature type="domain" description="Cell wall-active antibiotics response LiaF-like C-terminal" evidence="2">
    <location>
        <begin position="161"/>
        <end position="272"/>
    </location>
</feature>
<gene>
    <name evidence="4" type="ORF">EV207_1709</name>
</gene>
<evidence type="ECO:0000313" key="4">
    <source>
        <dbReference type="EMBL" id="TCP18630.1"/>
    </source>
</evidence>
<keyword evidence="5" id="KW-1185">Reference proteome</keyword>
<dbReference type="GO" id="GO:0016020">
    <property type="term" value="C:membrane"/>
    <property type="evidence" value="ECO:0007669"/>
    <property type="project" value="InterPro"/>
</dbReference>
<dbReference type="RefSeq" id="WP_132748581.1">
    <property type="nucleotide sequence ID" value="NZ_SLXK01000070.1"/>
</dbReference>
<dbReference type="InterPro" id="IPR054331">
    <property type="entry name" value="LiaF_TM"/>
</dbReference>
<evidence type="ECO:0000259" key="3">
    <source>
        <dbReference type="Pfam" id="PF22570"/>
    </source>
</evidence>
<sequence>MRFPGNRIIGYTIVVIGIMTFLGVIGLGALIGPFIFAAIGVYFLKKEHKWLGYFCLILAALMLVGNVFEAVFRIPIGGILIAALFIYFGYRLVKGKSNPDLDDIAPKKRSRGVKKEDIRDNNDWIDEEVEKLNEEQKINEDSHTDGPDIRIKSPEFRGSLIGDLRLINHRFELKDMSLSYGIGDNKIDLSKAIIPEGESTIVISGLIGDVDIYVPYDLDVSVSASVTIGNLEVLGYKQGGLNRQINLETKGYDQAVRKVKIAVSIFVGDIDVRFL</sequence>
<dbReference type="Pfam" id="PF22570">
    <property type="entry name" value="LiaF-TM"/>
    <property type="match status" value="1"/>
</dbReference>